<dbReference type="Proteomes" id="UP000262257">
    <property type="component" value="Unassembled WGS sequence"/>
</dbReference>
<gene>
    <name evidence="1" type="ORF">DIC32_04650</name>
</gene>
<evidence type="ECO:0000313" key="1">
    <source>
        <dbReference type="EMBL" id="HCM30982.1"/>
    </source>
</evidence>
<dbReference type="EMBL" id="DPXL01000060">
    <property type="protein sequence ID" value="HCM30982.1"/>
    <property type="molecule type" value="Genomic_DNA"/>
</dbReference>
<dbReference type="AlphaFoldDB" id="A0A3D3G168"/>
<accession>A0A3D3G168</accession>
<organism evidence="1 2">
    <name type="scientific">Acinetobacter radioresistens</name>
    <dbReference type="NCBI Taxonomy" id="40216"/>
    <lineage>
        <taxon>Bacteria</taxon>
        <taxon>Pseudomonadati</taxon>
        <taxon>Pseudomonadota</taxon>
        <taxon>Gammaproteobacteria</taxon>
        <taxon>Moraxellales</taxon>
        <taxon>Moraxellaceae</taxon>
        <taxon>Acinetobacter</taxon>
    </lineage>
</organism>
<protein>
    <submittedName>
        <fullName evidence="1">Phage gp6-like head-tail connector protein</fullName>
    </submittedName>
</protein>
<dbReference type="Gene3D" id="1.10.3230.30">
    <property type="entry name" value="Phage gp6-like head-tail connector protein"/>
    <property type="match status" value="1"/>
</dbReference>
<proteinExistence type="predicted"/>
<dbReference type="InterPro" id="IPR006450">
    <property type="entry name" value="Phage_HK97_gp6-like"/>
</dbReference>
<reference evidence="1 2" key="1">
    <citation type="journal article" date="2018" name="Nat. Biotechnol.">
        <title>A standardized bacterial taxonomy based on genome phylogeny substantially revises the tree of life.</title>
        <authorList>
            <person name="Parks D.H."/>
            <person name="Chuvochina M."/>
            <person name="Waite D.W."/>
            <person name="Rinke C."/>
            <person name="Skarshewski A."/>
            <person name="Chaumeil P.A."/>
            <person name="Hugenholtz P."/>
        </authorList>
    </citation>
    <scope>NUCLEOTIDE SEQUENCE [LARGE SCALE GENOMIC DNA]</scope>
    <source>
        <strain evidence="1">UBA10045</strain>
    </source>
</reference>
<evidence type="ECO:0000313" key="2">
    <source>
        <dbReference type="Proteomes" id="UP000262257"/>
    </source>
</evidence>
<dbReference type="CDD" id="cd08054">
    <property type="entry name" value="gp6"/>
    <property type="match status" value="1"/>
</dbReference>
<dbReference type="NCBIfam" id="TIGR01560">
    <property type="entry name" value="put_DNA_pack"/>
    <property type="match status" value="1"/>
</dbReference>
<name>A0A3D3G168_ACIRA</name>
<dbReference type="InterPro" id="IPR021146">
    <property type="entry name" value="Phage_gp6-like_head-tail"/>
</dbReference>
<sequence>MSIVSLQTLKEHLRYDDDSNDLMLQGYLDAADSVVLNYITDEFESDYPKAIHQAILLLCGYWDQYRNAEQEMPVNGNFLPKPVQSLLYPYRKPTAI</sequence>
<comment type="caution">
    <text evidence="1">The sequence shown here is derived from an EMBL/GenBank/DDBJ whole genome shotgun (WGS) entry which is preliminary data.</text>
</comment>
<dbReference type="Pfam" id="PF05135">
    <property type="entry name" value="Phage_connect_1"/>
    <property type="match status" value="1"/>
</dbReference>